<feature type="region of interest" description="Disordered" evidence="1">
    <location>
        <begin position="92"/>
        <end position="131"/>
    </location>
</feature>
<reference evidence="2" key="1">
    <citation type="submission" date="2023-10" db="EMBL/GenBank/DDBJ databases">
        <authorList>
            <person name="Hackl T."/>
        </authorList>
    </citation>
    <scope>NUCLEOTIDE SEQUENCE</scope>
</reference>
<dbReference type="Gene3D" id="1.20.58.1070">
    <property type="match status" value="1"/>
</dbReference>
<dbReference type="Pfam" id="PF04938">
    <property type="entry name" value="SIP1"/>
    <property type="match status" value="1"/>
</dbReference>
<feature type="region of interest" description="Disordered" evidence="1">
    <location>
        <begin position="1"/>
        <end position="63"/>
    </location>
</feature>
<feature type="compositionally biased region" description="Acidic residues" evidence="1">
    <location>
        <begin position="371"/>
        <end position="384"/>
    </location>
</feature>
<evidence type="ECO:0000313" key="2">
    <source>
        <dbReference type="EMBL" id="CAJ2503998.1"/>
    </source>
</evidence>
<dbReference type="AlphaFoldDB" id="A0AAI8VFG3"/>
<proteinExistence type="predicted"/>
<feature type="compositionally biased region" description="Basic and acidic residues" evidence="1">
    <location>
        <begin position="534"/>
        <end position="554"/>
    </location>
</feature>
<evidence type="ECO:0000256" key="1">
    <source>
        <dbReference type="SAM" id="MobiDB-lite"/>
    </source>
</evidence>
<gene>
    <name evidence="2" type="ORF">KHLLAP_LOCUS4466</name>
</gene>
<sequence>MGSKRAAAGEAGPDVAKRRREHAPFKPARMNGSAIDQTYGQRGAFGDLKQVDTTAPTGESDLDCEDDTEALAYLRSVRVQAYAIPHVLVAKKAGPQRPPHTADIVDGPSVKEEDDESDTADRNSYQDGAGDFRGFYHDGAYTALPADYFDEDNDEEYYEESQDGEVDTQGQEAMDYFEEESLDSSDDNSHNSSADEIRDAYFTSLTKKYLDLRQVLQTDPSASALSSLPASNPTEVGNFSRQSDTFTRWSRSLWSTDPLPTQIAGMRKVGALRLLRIILGGKFLRKKRPLHERTSRWIWALLARLPEKGVLDYEEIGWIRELGKRAVLLMASLAELEILKEHYEVGDASSHGSRDKGDYEDTNEELHHDTPEDDDEFDSDEADLNDGAKSPVVIQGGSSAMAEVTVTKETVSISVDSEERVTTTQTTHTQQITDDHACVQNKVQPTNTSTHPASGATLDESSDVEMQLDSDMEDGEIPPSPPTSDLPVADGIEAAKARLLAQLNDDAGATGDQDEDATPIVLEVVIPTPEPTEEERKKQEETAQKQREKDRAKVNERATLNMILTVVGEFYGQRDLLEFRDPFGGVSD</sequence>
<evidence type="ECO:0000313" key="3">
    <source>
        <dbReference type="Proteomes" id="UP001295740"/>
    </source>
</evidence>
<protein>
    <submittedName>
        <fullName evidence="2">Uu.00g113920.m01.CDS01</fullName>
    </submittedName>
</protein>
<organism evidence="2 3">
    <name type="scientific">Anthostomella pinea</name>
    <dbReference type="NCBI Taxonomy" id="933095"/>
    <lineage>
        <taxon>Eukaryota</taxon>
        <taxon>Fungi</taxon>
        <taxon>Dikarya</taxon>
        <taxon>Ascomycota</taxon>
        <taxon>Pezizomycotina</taxon>
        <taxon>Sordariomycetes</taxon>
        <taxon>Xylariomycetidae</taxon>
        <taxon>Xylariales</taxon>
        <taxon>Xylariaceae</taxon>
        <taxon>Anthostomella</taxon>
    </lineage>
</organism>
<accession>A0AAI8VFG3</accession>
<keyword evidence="3" id="KW-1185">Reference proteome</keyword>
<feature type="region of interest" description="Disordered" evidence="1">
    <location>
        <begin position="347"/>
        <end position="396"/>
    </location>
</feature>
<comment type="caution">
    <text evidence="2">The sequence shown here is derived from an EMBL/GenBank/DDBJ whole genome shotgun (WGS) entry which is preliminary data.</text>
</comment>
<feature type="region of interest" description="Disordered" evidence="1">
    <location>
        <begin position="526"/>
        <end position="554"/>
    </location>
</feature>
<feature type="compositionally biased region" description="Basic and acidic residues" evidence="1">
    <location>
        <begin position="352"/>
        <end position="370"/>
    </location>
</feature>
<dbReference type="GO" id="GO:0000387">
    <property type="term" value="P:spliceosomal snRNP assembly"/>
    <property type="evidence" value="ECO:0007669"/>
    <property type="project" value="InterPro"/>
</dbReference>
<dbReference type="EMBL" id="CAUWAG010000006">
    <property type="protein sequence ID" value="CAJ2503998.1"/>
    <property type="molecule type" value="Genomic_DNA"/>
</dbReference>
<name>A0AAI8VFG3_9PEZI</name>
<dbReference type="InterPro" id="IPR035426">
    <property type="entry name" value="Gemin2/Brr1"/>
</dbReference>
<dbReference type="Proteomes" id="UP001295740">
    <property type="component" value="Unassembled WGS sequence"/>
</dbReference>